<dbReference type="GO" id="GO:0051604">
    <property type="term" value="P:protein maturation"/>
    <property type="evidence" value="ECO:0007669"/>
    <property type="project" value="InterPro"/>
</dbReference>
<protein>
    <submittedName>
        <fullName evidence="2">Cobalamin biosynthesis protein</fullName>
    </submittedName>
</protein>
<reference evidence="2" key="1">
    <citation type="journal article" date="2001" name="Int. J. Syst. Evol. Microbiol.">
        <title>Methanofollis aquaemaris sp. nov., a methanogen isolated from an aquaculture fish pond.</title>
        <authorList>
            <person name="Lai M.C."/>
            <person name="Chen S.C."/>
        </authorList>
    </citation>
    <scope>NUCLEOTIDE SEQUENCE</scope>
    <source>
        <strain evidence="2">N2F9704</strain>
    </source>
</reference>
<dbReference type="InterPro" id="IPR003495">
    <property type="entry name" value="CobW/HypB/UreG_nucleotide-bd"/>
</dbReference>
<organism evidence="2 3">
    <name type="scientific">Methanofollis aquaemaris</name>
    <dbReference type="NCBI Taxonomy" id="126734"/>
    <lineage>
        <taxon>Archaea</taxon>
        <taxon>Methanobacteriati</taxon>
        <taxon>Methanobacteriota</taxon>
        <taxon>Stenosarchaea group</taxon>
        <taxon>Methanomicrobia</taxon>
        <taxon>Methanomicrobiales</taxon>
        <taxon>Methanomicrobiaceae</taxon>
        <taxon>Methanofollis</taxon>
    </lineage>
</organism>
<keyword evidence="3" id="KW-1185">Reference proteome</keyword>
<dbReference type="PANTHER" id="PTHR30134:SF1">
    <property type="entry name" value="COBW_HYPB_UREG NUCLEOTIDE-BINDING DOMAIN-CONTAINING PROTEIN"/>
    <property type="match status" value="1"/>
</dbReference>
<dbReference type="GO" id="GO:0003924">
    <property type="term" value="F:GTPase activity"/>
    <property type="evidence" value="ECO:0007669"/>
    <property type="project" value="InterPro"/>
</dbReference>
<dbReference type="InterPro" id="IPR027417">
    <property type="entry name" value="P-loop_NTPase"/>
</dbReference>
<dbReference type="Gene3D" id="3.40.50.300">
    <property type="entry name" value="P-loop containing nucleotide triphosphate hydrolases"/>
    <property type="match status" value="1"/>
</dbReference>
<proteinExistence type="predicted"/>
<evidence type="ECO:0000259" key="1">
    <source>
        <dbReference type="Pfam" id="PF02492"/>
    </source>
</evidence>
<dbReference type="SUPFAM" id="SSF52540">
    <property type="entry name" value="P-loop containing nucleoside triphosphate hydrolases"/>
    <property type="match status" value="1"/>
</dbReference>
<evidence type="ECO:0000313" key="3">
    <source>
        <dbReference type="Proteomes" id="UP001042704"/>
    </source>
</evidence>
<dbReference type="Proteomes" id="UP001042704">
    <property type="component" value="Chromosome"/>
</dbReference>
<dbReference type="KEGG" id="maqe:RJ40_07450"/>
<accession>A0A8A3S508</accession>
<sequence length="235" mass="25317">MKLVVIAGPPSAGKTAVVRQILRNLGTGEKAAYLKIDVVRAFEDEELATEFSIPTRKVYSGDLCPDHAGIMVMADALRWAEKEEASILIVESAGLCLRCSPYVTQALGIVVLSAVSGTHAPLKMGPMIGLADVAVVTRIDLVSQAEKEVFREGIREVAPEIEIVETNAVQGTGMRYLLRRIAEADEVRDAATVELRGVPPLGVCTVCVGKKEIGWQHHFGVVRRLGDAGNLFRGD</sequence>
<dbReference type="GO" id="GO:0016151">
    <property type="term" value="F:nickel cation binding"/>
    <property type="evidence" value="ECO:0007669"/>
    <property type="project" value="InterPro"/>
</dbReference>
<dbReference type="Pfam" id="PF02492">
    <property type="entry name" value="cobW"/>
    <property type="match status" value="1"/>
</dbReference>
<gene>
    <name evidence="2" type="ORF">RJ40_07450</name>
</gene>
<reference evidence="2" key="2">
    <citation type="submission" date="2019-02" db="EMBL/GenBank/DDBJ databases">
        <authorList>
            <person name="Chen S.-C."/>
            <person name="Chien H.-H."/>
            <person name="Lai M.-C."/>
        </authorList>
    </citation>
    <scope>NUCLEOTIDE SEQUENCE</scope>
    <source>
        <strain evidence="2">N2F9704</strain>
    </source>
</reference>
<name>A0A8A3S508_9EURY</name>
<dbReference type="EMBL" id="CP036172">
    <property type="protein sequence ID" value="QSZ67347.1"/>
    <property type="molecule type" value="Genomic_DNA"/>
</dbReference>
<evidence type="ECO:0000313" key="2">
    <source>
        <dbReference type="EMBL" id="QSZ67347.1"/>
    </source>
</evidence>
<dbReference type="InterPro" id="IPR004392">
    <property type="entry name" value="Hyd_mat_HypB"/>
</dbReference>
<dbReference type="RefSeq" id="WP_265580235.1">
    <property type="nucleotide sequence ID" value="NZ_CP036172.1"/>
</dbReference>
<dbReference type="AlphaFoldDB" id="A0A8A3S508"/>
<dbReference type="GeneID" id="76424187"/>
<dbReference type="PIRSF" id="PIRSF005624">
    <property type="entry name" value="Ni-bind_GTPase"/>
    <property type="match status" value="1"/>
</dbReference>
<feature type="domain" description="CobW/HypB/UreG nucleotide-binding" evidence="1">
    <location>
        <begin position="4"/>
        <end position="164"/>
    </location>
</feature>
<dbReference type="PANTHER" id="PTHR30134">
    <property type="entry name" value="HYDROGENASE PROTEIN ASSEMBLY PROTEIN, NICKEL CHAPERONE"/>
    <property type="match status" value="1"/>
</dbReference>
<dbReference type="GO" id="GO:0008270">
    <property type="term" value="F:zinc ion binding"/>
    <property type="evidence" value="ECO:0007669"/>
    <property type="project" value="TreeGrafter"/>
</dbReference>